<reference evidence="2" key="1">
    <citation type="submission" date="2022-06" db="EMBL/GenBank/DDBJ databases">
        <authorList>
            <person name="Lu C.-H."/>
        </authorList>
    </citation>
    <scope>NUCLEOTIDE SEQUENCE</scope>
    <source>
        <strain evidence="2">21MJYT02-11</strain>
    </source>
</reference>
<organism evidence="2 3">
    <name type="scientific">Ralstonia soli</name>
    <dbReference type="NCBI Taxonomy" id="2953896"/>
    <lineage>
        <taxon>Bacteria</taxon>
        <taxon>Pseudomonadati</taxon>
        <taxon>Pseudomonadota</taxon>
        <taxon>Betaproteobacteria</taxon>
        <taxon>Burkholderiales</taxon>
        <taxon>Burkholderiaceae</taxon>
        <taxon>Ralstonia</taxon>
    </lineage>
</organism>
<protein>
    <submittedName>
        <fullName evidence="2">DUF2993 domain-containing protein</fullName>
    </submittedName>
</protein>
<dbReference type="EMBL" id="JAMXHT010000008">
    <property type="protein sequence ID" value="MCO5400682.1"/>
    <property type="molecule type" value="Genomic_DNA"/>
</dbReference>
<feature type="region of interest" description="Disordered" evidence="1">
    <location>
        <begin position="55"/>
        <end position="83"/>
    </location>
</feature>
<proteinExistence type="predicted"/>
<dbReference type="RefSeq" id="WP_252683324.1">
    <property type="nucleotide sequence ID" value="NZ_JAMXHT010000008.1"/>
</dbReference>
<name>A0ABT1ARL6_9RALS</name>
<reference evidence="2" key="2">
    <citation type="journal article" date="2023" name="Front. Microbiol.">
        <title>Ralstonia chuxiongensis sp. nov., Ralstonia mojiangensis sp. nov., and Ralstonia soli sp. nov., isolated from tobacco fields, are three novel species in the family Burkholderiaceae.</title>
        <authorList>
            <person name="Lu C.H."/>
            <person name="Zhang Y.Y."/>
            <person name="Jiang N."/>
            <person name="Chen W."/>
            <person name="Shao X."/>
            <person name="Zhao Z.M."/>
            <person name="Lu W.L."/>
            <person name="Hu X."/>
            <person name="Xi Y.X."/>
            <person name="Zou S.Y."/>
            <person name="Wei Q.J."/>
            <person name="Lin Z.L."/>
            <person name="Gong L."/>
            <person name="Gai X.T."/>
            <person name="Zhang L.Q."/>
            <person name="Li J.Y."/>
            <person name="Jin Y."/>
            <person name="Xia Z.Y."/>
        </authorList>
    </citation>
    <scope>NUCLEOTIDE SEQUENCE</scope>
    <source>
        <strain evidence="2">21MJYT02-11</strain>
    </source>
</reference>
<evidence type="ECO:0000313" key="2">
    <source>
        <dbReference type="EMBL" id="MCO5400682.1"/>
    </source>
</evidence>
<evidence type="ECO:0000313" key="3">
    <source>
        <dbReference type="Proteomes" id="UP001162811"/>
    </source>
</evidence>
<gene>
    <name evidence="2" type="ORF">NG900_20985</name>
</gene>
<dbReference type="Proteomes" id="UP001162811">
    <property type="component" value="Unassembled WGS sequence"/>
</dbReference>
<evidence type="ECO:0000256" key="1">
    <source>
        <dbReference type="SAM" id="MobiDB-lite"/>
    </source>
</evidence>
<keyword evidence="3" id="KW-1185">Reference proteome</keyword>
<accession>A0ABT1ARL6</accession>
<sequence>MIAPAFAFAALMLRLVLVGLGLAGLMASALCRAAQPPLTPLAPMASAQRKELATAREQWSRRCAPSSGAPNASGPAVARNSGTAPPVVQMRDVDFRITGSIGFHVHQLTAQLVPHTPGQPVDMDDPGQFDIRILGGEVTVPKDSLDALFNTYLLDYSPRSLNALSLTPGDGVLDVSGGLKLRDHFPGVWLPFGMRGTLQLKESRYLVYTPTEARVMGIQTLALLKRMGLQLSQLAPLDRDSAKLDGNDMVLDQYTVFPPPRLVGQMKAARVTPEGLVLSFGPAPATCAPAPTNAGSRIWIQSGDLKMYNVLVANSRVLVTDTSTRGPLRFDLYHYREAAARGTTRMDADGTLRVDLAPAAAAQ</sequence>
<comment type="caution">
    <text evidence="2">The sequence shown here is derived from an EMBL/GenBank/DDBJ whole genome shotgun (WGS) entry which is preliminary data.</text>
</comment>